<protein>
    <submittedName>
        <fullName evidence="1">RNase H-like HicB family nuclease</fullName>
    </submittedName>
</protein>
<dbReference type="Proteomes" id="UP001519287">
    <property type="component" value="Unassembled WGS sequence"/>
</dbReference>
<keyword evidence="2" id="KW-1185">Reference proteome</keyword>
<dbReference type="Gene3D" id="3.30.160.250">
    <property type="match status" value="1"/>
</dbReference>
<evidence type="ECO:0000313" key="1">
    <source>
        <dbReference type="EMBL" id="MBP1994357.1"/>
    </source>
</evidence>
<gene>
    <name evidence="1" type="ORF">J2Z66_005993</name>
</gene>
<dbReference type="InterPro" id="IPR035069">
    <property type="entry name" value="TTHA1013/TTHA0281-like"/>
</dbReference>
<sequence length="100" mass="11651">MSKDIAYYMTRSYNFISECIPESNNRSGYYIGLVEELPGCHAFGTTMLELLKEIEVVKKEYFQSRLKNKEFIPEPGDMSQRRPSHLRIQIRGVAIELTDE</sequence>
<dbReference type="SUPFAM" id="SSF143100">
    <property type="entry name" value="TTHA1013/TTHA0281-like"/>
    <property type="match status" value="1"/>
</dbReference>
<name>A0ABS4J3D3_9BACL</name>
<dbReference type="RefSeq" id="WP_209976195.1">
    <property type="nucleotide sequence ID" value="NZ_JAGGLB010000025.1"/>
</dbReference>
<organism evidence="1 2">
    <name type="scientific">Paenibacillus eucommiae</name>
    <dbReference type="NCBI Taxonomy" id="1355755"/>
    <lineage>
        <taxon>Bacteria</taxon>
        <taxon>Bacillati</taxon>
        <taxon>Bacillota</taxon>
        <taxon>Bacilli</taxon>
        <taxon>Bacillales</taxon>
        <taxon>Paenibacillaceae</taxon>
        <taxon>Paenibacillus</taxon>
    </lineage>
</organism>
<dbReference type="EMBL" id="JAGGLB010000025">
    <property type="protein sequence ID" value="MBP1994357.1"/>
    <property type="molecule type" value="Genomic_DNA"/>
</dbReference>
<comment type="caution">
    <text evidence="1">The sequence shown here is derived from an EMBL/GenBank/DDBJ whole genome shotgun (WGS) entry which is preliminary data.</text>
</comment>
<evidence type="ECO:0000313" key="2">
    <source>
        <dbReference type="Proteomes" id="UP001519287"/>
    </source>
</evidence>
<reference evidence="1 2" key="1">
    <citation type="submission" date="2021-03" db="EMBL/GenBank/DDBJ databases">
        <title>Genomic Encyclopedia of Type Strains, Phase IV (KMG-IV): sequencing the most valuable type-strain genomes for metagenomic binning, comparative biology and taxonomic classification.</title>
        <authorList>
            <person name="Goeker M."/>
        </authorList>
    </citation>
    <scope>NUCLEOTIDE SEQUENCE [LARGE SCALE GENOMIC DNA]</scope>
    <source>
        <strain evidence="1 2">DSM 26048</strain>
    </source>
</reference>
<proteinExistence type="predicted"/>
<accession>A0ABS4J3D3</accession>